<feature type="transmembrane region" description="Helical" evidence="7">
    <location>
        <begin position="417"/>
        <end position="439"/>
    </location>
</feature>
<comment type="subcellular location">
    <subcellularLocation>
        <location evidence="1">Cell membrane</location>
        <topology evidence="1">Multi-pass membrane protein</topology>
    </subcellularLocation>
</comment>
<dbReference type="STRING" id="39480.EUAN_16530"/>
<dbReference type="PANTHER" id="PTHR30250:SF10">
    <property type="entry name" value="LIPOPOLYSACCHARIDE BIOSYNTHESIS PROTEIN WZXC"/>
    <property type="match status" value="1"/>
</dbReference>
<gene>
    <name evidence="8" type="primary">tuaB</name>
    <name evidence="8" type="ORF">EUAN_16530</name>
</gene>
<feature type="transmembrane region" description="Helical" evidence="7">
    <location>
        <begin position="46"/>
        <end position="70"/>
    </location>
</feature>
<feature type="transmembrane region" description="Helical" evidence="7">
    <location>
        <begin position="82"/>
        <end position="105"/>
    </location>
</feature>
<reference evidence="8 9" key="1">
    <citation type="submission" date="2016-09" db="EMBL/GenBank/DDBJ databases">
        <title>Genome sequence of Eubacterium angustum.</title>
        <authorList>
            <person name="Poehlein A."/>
            <person name="Daniel R."/>
        </authorList>
    </citation>
    <scope>NUCLEOTIDE SEQUENCE [LARGE SCALE GENOMIC DNA]</scope>
    <source>
        <strain evidence="8 9">DSM 1989</strain>
    </source>
</reference>
<evidence type="ECO:0000256" key="1">
    <source>
        <dbReference type="ARBA" id="ARBA00004651"/>
    </source>
</evidence>
<evidence type="ECO:0000256" key="3">
    <source>
        <dbReference type="ARBA" id="ARBA00022475"/>
    </source>
</evidence>
<dbReference type="InterPro" id="IPR050833">
    <property type="entry name" value="Poly_Biosynth_Transport"/>
</dbReference>
<dbReference type="EMBL" id="MKIE01000006">
    <property type="protein sequence ID" value="OHW61890.1"/>
    <property type="molecule type" value="Genomic_DNA"/>
</dbReference>
<keyword evidence="5 7" id="KW-1133">Transmembrane helix</keyword>
<keyword evidence="6 7" id="KW-0472">Membrane</keyword>
<comment type="similarity">
    <text evidence="2">Belongs to the polysaccharide synthase family.</text>
</comment>
<feature type="transmembrane region" description="Helical" evidence="7">
    <location>
        <begin position="445"/>
        <end position="463"/>
    </location>
</feature>
<feature type="transmembrane region" description="Helical" evidence="7">
    <location>
        <begin position="117"/>
        <end position="138"/>
    </location>
</feature>
<dbReference type="CDD" id="cd13127">
    <property type="entry name" value="MATE_tuaB_like"/>
    <property type="match status" value="1"/>
</dbReference>
<accession>A0A1S1V695</accession>
<name>A0A1S1V695_9FIRM</name>
<evidence type="ECO:0000256" key="5">
    <source>
        <dbReference type="ARBA" id="ARBA00022989"/>
    </source>
</evidence>
<keyword evidence="3" id="KW-1003">Cell membrane</keyword>
<sequence length="483" mass="54199">MKTEITKSKVLYSMAWKLMERGGAQLVQAAVQILLARFLMPEEYGLIVLVSTFIVIANVFLESGLNIALIQKKNVDEADFSSVFYLNLSISVLLYIVLFVSAPYIADFYNDERIVSVARVLSLTLFIGGFSLCQGAYLSRNMMFRELFKSTLLGTVLAGIVGVLAAYMGLGVWALVLNNLIKQLIVAIVIWFTVKWRPKLVFSVDKIKTLFSYSSKIMASNMIYTFYENIINLIIVRAYNSATLGFYNRGNNLPKLIMTNINESIQAVMLPTLSHYQEDIAKVKNMLKRTILTSTFVIFPMMAGLAAVGEPVIRILLTEKWMKAVPFLQIFCLYYALWPVMTPNLQVIMALGRSDIILKREIVSTTMGIMILLVSVPRGVYAIAFGLVLSSLIDILIVTRLVFKLTGYGHAEQFKDILPSLMASIAMGAVVYCINFLDIADWQKLMFQVVTGVTVYIGIARIFRIESLGYLIATIKQLRGNRD</sequence>
<feature type="transmembrane region" description="Helical" evidence="7">
    <location>
        <begin position="150"/>
        <end position="170"/>
    </location>
</feature>
<feature type="transmembrane region" description="Helical" evidence="7">
    <location>
        <begin position="382"/>
        <end position="405"/>
    </location>
</feature>
<organism evidence="8 9">
    <name type="scientific">Andreesenia angusta</name>
    <dbReference type="NCBI Taxonomy" id="39480"/>
    <lineage>
        <taxon>Bacteria</taxon>
        <taxon>Bacillati</taxon>
        <taxon>Bacillota</taxon>
        <taxon>Tissierellia</taxon>
        <taxon>Tissierellales</taxon>
        <taxon>Gottschalkiaceae</taxon>
        <taxon>Andreesenia</taxon>
    </lineage>
</organism>
<protein>
    <submittedName>
        <fullName evidence="8">Teichuronic acid biosynthesis protein TuaB</fullName>
    </submittedName>
</protein>
<dbReference type="RefSeq" id="WP_071063520.1">
    <property type="nucleotide sequence ID" value="NZ_MKIE01000006.1"/>
</dbReference>
<comment type="caution">
    <text evidence="8">The sequence shown here is derived from an EMBL/GenBank/DDBJ whole genome shotgun (WGS) entry which is preliminary data.</text>
</comment>
<evidence type="ECO:0000313" key="8">
    <source>
        <dbReference type="EMBL" id="OHW61890.1"/>
    </source>
</evidence>
<proteinExistence type="inferred from homology"/>
<evidence type="ECO:0000256" key="2">
    <source>
        <dbReference type="ARBA" id="ARBA00007430"/>
    </source>
</evidence>
<feature type="transmembrane region" description="Helical" evidence="7">
    <location>
        <begin position="291"/>
        <end position="309"/>
    </location>
</feature>
<evidence type="ECO:0000256" key="6">
    <source>
        <dbReference type="ARBA" id="ARBA00023136"/>
    </source>
</evidence>
<keyword evidence="4 7" id="KW-0812">Transmembrane</keyword>
<dbReference type="AlphaFoldDB" id="A0A1S1V695"/>
<dbReference type="Pfam" id="PF13440">
    <property type="entry name" value="Polysacc_synt_3"/>
    <property type="match status" value="1"/>
</dbReference>
<dbReference type="OrthoDB" id="9770347at2"/>
<evidence type="ECO:0000313" key="9">
    <source>
        <dbReference type="Proteomes" id="UP000180254"/>
    </source>
</evidence>
<dbReference type="Proteomes" id="UP000180254">
    <property type="component" value="Unassembled WGS sequence"/>
</dbReference>
<keyword evidence="9" id="KW-1185">Reference proteome</keyword>
<evidence type="ECO:0000256" key="4">
    <source>
        <dbReference type="ARBA" id="ARBA00022692"/>
    </source>
</evidence>
<evidence type="ECO:0000256" key="7">
    <source>
        <dbReference type="SAM" id="Phobius"/>
    </source>
</evidence>
<dbReference type="PANTHER" id="PTHR30250">
    <property type="entry name" value="PST FAMILY PREDICTED COLANIC ACID TRANSPORTER"/>
    <property type="match status" value="1"/>
</dbReference>
<dbReference type="GO" id="GO:0005886">
    <property type="term" value="C:plasma membrane"/>
    <property type="evidence" value="ECO:0007669"/>
    <property type="project" value="UniProtKB-SubCell"/>
</dbReference>